<keyword evidence="1" id="KW-0812">Transmembrane</keyword>
<dbReference type="EMBL" id="MGAK01000020">
    <property type="protein sequence ID" value="OGK44279.1"/>
    <property type="molecule type" value="Genomic_DNA"/>
</dbReference>
<name>A0A1F7ILM1_9BACT</name>
<dbReference type="Proteomes" id="UP000179072">
    <property type="component" value="Unassembled WGS sequence"/>
</dbReference>
<sequence length="325" mass="36633">MDNQQSLKKTIRKHVGILVGQASILVLLAIVYIGYEFKATLYERAIPREIASAVVTEDADASAVLGSETSDATIEPVTPSPEITFPIFDLTQQEAPTPFPTEIAYPQPPKSEYKIVVFGDSMEDTQGERLEYFEHELTKRYPSTSFKLYNFGVGSQNVEEGFARFHRPLVYQDRNYPSIDDINPDIIIIGSFAYNVFTPHDRNKHWITLTQLVQEAQQLTPNVYMLAEIAPRRRGFGFGPNGVNWEPNTAFEHTGKIIEQLENALGLSRTLNVPLIDVYSASLLPDRKEGDVKYINPSDNIHPSVEGHLFMAKVIVDSIDFQKVR</sequence>
<organism evidence="2 3">
    <name type="scientific">Candidatus Roizmanbacteria bacterium RIFCSPLOWO2_01_FULL_38_11</name>
    <dbReference type="NCBI Taxonomy" id="1802060"/>
    <lineage>
        <taxon>Bacteria</taxon>
        <taxon>Candidatus Roizmaniibacteriota</taxon>
    </lineage>
</organism>
<comment type="caution">
    <text evidence="2">The sequence shown here is derived from an EMBL/GenBank/DDBJ whole genome shotgun (WGS) entry which is preliminary data.</text>
</comment>
<dbReference type="SUPFAM" id="SSF52266">
    <property type="entry name" value="SGNH hydrolase"/>
    <property type="match status" value="1"/>
</dbReference>
<dbReference type="PANTHER" id="PTHR30383">
    <property type="entry name" value="THIOESTERASE 1/PROTEASE 1/LYSOPHOSPHOLIPASE L1"/>
    <property type="match status" value="1"/>
</dbReference>
<proteinExistence type="predicted"/>
<dbReference type="InterPro" id="IPR051532">
    <property type="entry name" value="Ester_Hydrolysis_Enzymes"/>
</dbReference>
<dbReference type="InterPro" id="IPR001087">
    <property type="entry name" value="GDSL"/>
</dbReference>
<dbReference type="STRING" id="1802060.A2957_03090"/>
<evidence type="ECO:0000313" key="2">
    <source>
        <dbReference type="EMBL" id="OGK44279.1"/>
    </source>
</evidence>
<evidence type="ECO:0000256" key="1">
    <source>
        <dbReference type="SAM" id="Phobius"/>
    </source>
</evidence>
<feature type="transmembrane region" description="Helical" evidence="1">
    <location>
        <begin position="15"/>
        <end position="35"/>
    </location>
</feature>
<keyword evidence="1" id="KW-1133">Transmembrane helix</keyword>
<dbReference type="InterPro" id="IPR036514">
    <property type="entry name" value="SGNH_hydro_sf"/>
</dbReference>
<dbReference type="AlphaFoldDB" id="A0A1F7ILM1"/>
<accession>A0A1F7ILM1</accession>
<dbReference type="PANTHER" id="PTHR30383:SF5">
    <property type="entry name" value="SGNH HYDROLASE-TYPE ESTERASE DOMAIN-CONTAINING PROTEIN"/>
    <property type="match status" value="1"/>
</dbReference>
<gene>
    <name evidence="2" type="ORF">A2957_03090</name>
</gene>
<protein>
    <recommendedName>
        <fullName evidence="4">SGNH hydrolase-type esterase domain-containing protein</fullName>
    </recommendedName>
</protein>
<dbReference type="GO" id="GO:0004622">
    <property type="term" value="F:phosphatidylcholine lysophospholipase activity"/>
    <property type="evidence" value="ECO:0007669"/>
    <property type="project" value="TreeGrafter"/>
</dbReference>
<dbReference type="Pfam" id="PF00657">
    <property type="entry name" value="Lipase_GDSL"/>
    <property type="match status" value="1"/>
</dbReference>
<reference evidence="2 3" key="1">
    <citation type="journal article" date="2016" name="Nat. Commun.">
        <title>Thousands of microbial genomes shed light on interconnected biogeochemical processes in an aquifer system.</title>
        <authorList>
            <person name="Anantharaman K."/>
            <person name="Brown C.T."/>
            <person name="Hug L.A."/>
            <person name="Sharon I."/>
            <person name="Castelle C.J."/>
            <person name="Probst A.J."/>
            <person name="Thomas B.C."/>
            <person name="Singh A."/>
            <person name="Wilkins M.J."/>
            <person name="Karaoz U."/>
            <person name="Brodie E.L."/>
            <person name="Williams K.H."/>
            <person name="Hubbard S.S."/>
            <person name="Banfield J.F."/>
        </authorList>
    </citation>
    <scope>NUCLEOTIDE SEQUENCE [LARGE SCALE GENOMIC DNA]</scope>
</reference>
<evidence type="ECO:0000313" key="3">
    <source>
        <dbReference type="Proteomes" id="UP000179072"/>
    </source>
</evidence>
<dbReference type="Gene3D" id="3.40.50.1110">
    <property type="entry name" value="SGNH hydrolase"/>
    <property type="match status" value="1"/>
</dbReference>
<evidence type="ECO:0008006" key="4">
    <source>
        <dbReference type="Google" id="ProtNLM"/>
    </source>
</evidence>
<keyword evidence="1" id="KW-0472">Membrane</keyword>